<dbReference type="AlphaFoldDB" id="A0A1J5TIC4"/>
<dbReference type="EMBL" id="MLJW01000001">
    <property type="protein sequence ID" value="OIR19907.1"/>
    <property type="molecule type" value="Genomic_DNA"/>
</dbReference>
<dbReference type="InterPro" id="IPR044643">
    <property type="entry name" value="TrpF_fam"/>
</dbReference>
<dbReference type="Pfam" id="PF00697">
    <property type="entry name" value="PRAI"/>
    <property type="match status" value="1"/>
</dbReference>
<name>A0A1J5TIC4_9ZZZZ</name>
<comment type="caution">
    <text evidence="9">The sequence shown here is derived from an EMBL/GenBank/DDBJ whole genome shotgun (WGS) entry which is preliminary data.</text>
</comment>
<dbReference type="Gene3D" id="3.20.20.70">
    <property type="entry name" value="Aldolase class I"/>
    <property type="match status" value="1"/>
</dbReference>
<dbReference type="HAMAP" id="MF_00135">
    <property type="entry name" value="PRAI"/>
    <property type="match status" value="1"/>
</dbReference>
<evidence type="ECO:0000259" key="8">
    <source>
        <dbReference type="Pfam" id="PF00697"/>
    </source>
</evidence>
<keyword evidence="6" id="KW-0057">Aromatic amino acid biosynthesis</keyword>
<evidence type="ECO:0000256" key="3">
    <source>
        <dbReference type="ARBA" id="ARBA00012572"/>
    </source>
</evidence>
<keyword evidence="4" id="KW-0028">Amino-acid biosynthesis</keyword>
<dbReference type="NCBIfam" id="NF002299">
    <property type="entry name" value="PRK01222.1-6"/>
    <property type="match status" value="1"/>
</dbReference>
<dbReference type="PANTHER" id="PTHR42894:SF1">
    <property type="entry name" value="N-(5'-PHOSPHORIBOSYL)ANTHRANILATE ISOMERASE"/>
    <property type="match status" value="1"/>
</dbReference>
<gene>
    <name evidence="9" type="primary">trpF_1</name>
    <name evidence="9" type="ORF">GALL_07920</name>
</gene>
<evidence type="ECO:0000256" key="7">
    <source>
        <dbReference type="ARBA" id="ARBA00023235"/>
    </source>
</evidence>
<keyword evidence="5" id="KW-0822">Tryptophan biosynthesis</keyword>
<sequence length="210" mass="22210">MTRIKICGLTREPDIHAVASHGADALGLVFYEKSPRHVSVPQAAGLARAVPPFLTVVGLFVNPTVDYVREVLAKVPLDALQFHGEEAPEFCASFGKPYLKAIRVKAGVDLVECAARYAGAQGLLLDAYVEGTQGGTGESFDWALIPHNLPLPVILSGGLHAGNVAQAVAQVQPYAVDVSSGVEESKGIKDAAKVAAFIKEVKNVDLQLSR</sequence>
<dbReference type="InterPro" id="IPR011060">
    <property type="entry name" value="RibuloseP-bd_barrel"/>
</dbReference>
<dbReference type="InterPro" id="IPR001240">
    <property type="entry name" value="PRAI_dom"/>
</dbReference>
<protein>
    <recommendedName>
        <fullName evidence="3">phosphoribosylanthranilate isomerase</fullName>
        <ecNumber evidence="3">5.3.1.24</ecNumber>
    </recommendedName>
</protein>
<feature type="domain" description="N-(5'phosphoribosyl) anthranilate isomerase (PRAI)" evidence="8">
    <location>
        <begin position="4"/>
        <end position="199"/>
    </location>
</feature>
<dbReference type="NCBIfam" id="NF002298">
    <property type="entry name" value="PRK01222.1-4"/>
    <property type="match status" value="1"/>
</dbReference>
<dbReference type="GO" id="GO:0004640">
    <property type="term" value="F:phosphoribosylanthranilate isomerase activity"/>
    <property type="evidence" value="ECO:0007669"/>
    <property type="project" value="UniProtKB-EC"/>
</dbReference>
<evidence type="ECO:0000256" key="2">
    <source>
        <dbReference type="ARBA" id="ARBA00007571"/>
    </source>
</evidence>
<proteinExistence type="inferred from homology"/>
<dbReference type="SUPFAM" id="SSF51366">
    <property type="entry name" value="Ribulose-phoshate binding barrel"/>
    <property type="match status" value="1"/>
</dbReference>
<evidence type="ECO:0000256" key="4">
    <source>
        <dbReference type="ARBA" id="ARBA00022605"/>
    </source>
</evidence>
<dbReference type="GO" id="GO:0000162">
    <property type="term" value="P:L-tryptophan biosynthetic process"/>
    <property type="evidence" value="ECO:0007669"/>
    <property type="project" value="UniProtKB-UniPathway"/>
</dbReference>
<reference evidence="9" key="1">
    <citation type="submission" date="2016-10" db="EMBL/GenBank/DDBJ databases">
        <title>Sequence of Gallionella enrichment culture.</title>
        <authorList>
            <person name="Poehlein A."/>
            <person name="Muehling M."/>
            <person name="Daniel R."/>
        </authorList>
    </citation>
    <scope>NUCLEOTIDE SEQUENCE</scope>
</reference>
<evidence type="ECO:0000256" key="6">
    <source>
        <dbReference type="ARBA" id="ARBA00023141"/>
    </source>
</evidence>
<dbReference type="InterPro" id="IPR013785">
    <property type="entry name" value="Aldolase_TIM"/>
</dbReference>
<evidence type="ECO:0000256" key="5">
    <source>
        <dbReference type="ARBA" id="ARBA00022822"/>
    </source>
</evidence>
<comment type="pathway">
    <text evidence="1">Amino-acid biosynthesis; L-tryptophan biosynthesis; L-tryptophan from chorismate: step 3/5.</text>
</comment>
<organism evidence="9">
    <name type="scientific">mine drainage metagenome</name>
    <dbReference type="NCBI Taxonomy" id="410659"/>
    <lineage>
        <taxon>unclassified sequences</taxon>
        <taxon>metagenomes</taxon>
        <taxon>ecological metagenomes</taxon>
    </lineage>
</organism>
<dbReference type="UniPathway" id="UPA00035">
    <property type="reaction ID" value="UER00042"/>
</dbReference>
<dbReference type="PANTHER" id="PTHR42894">
    <property type="entry name" value="N-(5'-PHOSPHORIBOSYL)ANTHRANILATE ISOMERASE"/>
    <property type="match status" value="1"/>
</dbReference>
<comment type="similarity">
    <text evidence="2">Belongs to the TrpF family.</text>
</comment>
<evidence type="ECO:0000256" key="1">
    <source>
        <dbReference type="ARBA" id="ARBA00004664"/>
    </source>
</evidence>
<accession>A0A1J5TIC4</accession>
<dbReference type="FunFam" id="3.20.20.70:FF:000075">
    <property type="entry name" value="Tryptophan biosynthesis protein TRP1"/>
    <property type="match status" value="1"/>
</dbReference>
<keyword evidence="7 9" id="KW-0413">Isomerase</keyword>
<evidence type="ECO:0000313" key="9">
    <source>
        <dbReference type="EMBL" id="OIR19907.1"/>
    </source>
</evidence>
<dbReference type="EC" id="5.3.1.24" evidence="3"/>
<dbReference type="CDD" id="cd00405">
    <property type="entry name" value="PRAI"/>
    <property type="match status" value="1"/>
</dbReference>